<reference evidence="1" key="1">
    <citation type="submission" date="2022-08" db="EMBL/GenBank/DDBJ databases">
        <title>Genome Sequence of Fusarium decemcellulare.</title>
        <authorList>
            <person name="Buettner E."/>
        </authorList>
    </citation>
    <scope>NUCLEOTIDE SEQUENCE</scope>
    <source>
        <strain evidence="1">Babe19</strain>
    </source>
</reference>
<protein>
    <submittedName>
        <fullName evidence="1">Uncharacterized protein</fullName>
    </submittedName>
</protein>
<name>A0ACC1RP92_9HYPO</name>
<keyword evidence="2" id="KW-1185">Reference proteome</keyword>
<sequence>MEGFNATATNVTEYQHGTPSWRTELTSASNTPPELKTPEVKMPFQGDYTQKKRGVNPKKVYLQSFLYDDILYWLKADPQFAAQAMYLDETGDTPETFETAVANLTRYVEDGLKFIAPPLPYLVKAKDGKIVPSEYAIKARKLGLDIITWSLERSGPLENGANGDYYYYSIASVVNNDGDVYKLLDVFRQIGVFGVFSDWSSTVTYYANCFGIKLRG</sequence>
<proteinExistence type="predicted"/>
<dbReference type="EMBL" id="JANRMS010002624">
    <property type="protein sequence ID" value="KAJ3521659.1"/>
    <property type="molecule type" value="Genomic_DNA"/>
</dbReference>
<comment type="caution">
    <text evidence="1">The sequence shown here is derived from an EMBL/GenBank/DDBJ whole genome shotgun (WGS) entry which is preliminary data.</text>
</comment>
<evidence type="ECO:0000313" key="1">
    <source>
        <dbReference type="EMBL" id="KAJ3521659.1"/>
    </source>
</evidence>
<evidence type="ECO:0000313" key="2">
    <source>
        <dbReference type="Proteomes" id="UP001148629"/>
    </source>
</evidence>
<dbReference type="Proteomes" id="UP001148629">
    <property type="component" value="Unassembled WGS sequence"/>
</dbReference>
<organism evidence="1 2">
    <name type="scientific">Fusarium decemcellulare</name>
    <dbReference type="NCBI Taxonomy" id="57161"/>
    <lineage>
        <taxon>Eukaryota</taxon>
        <taxon>Fungi</taxon>
        <taxon>Dikarya</taxon>
        <taxon>Ascomycota</taxon>
        <taxon>Pezizomycotina</taxon>
        <taxon>Sordariomycetes</taxon>
        <taxon>Hypocreomycetidae</taxon>
        <taxon>Hypocreales</taxon>
        <taxon>Nectriaceae</taxon>
        <taxon>Fusarium</taxon>
        <taxon>Fusarium decemcellulare species complex</taxon>
    </lineage>
</organism>
<accession>A0ACC1RP92</accession>
<gene>
    <name evidence="1" type="ORF">NM208_g13193</name>
</gene>